<reference evidence="2" key="1">
    <citation type="submission" date="2020-02" db="EMBL/GenBank/DDBJ databases">
        <authorList>
            <person name="Meier V. D."/>
        </authorList>
    </citation>
    <scope>NUCLEOTIDE SEQUENCE</scope>
    <source>
        <strain evidence="2">AVDCRST_MAG83</strain>
    </source>
</reference>
<feature type="compositionally biased region" description="Low complexity" evidence="1">
    <location>
        <begin position="33"/>
        <end position="47"/>
    </location>
</feature>
<dbReference type="AlphaFoldDB" id="A0A6J4I5Q1"/>
<dbReference type="PROSITE" id="PS51257">
    <property type="entry name" value="PROKAR_LIPOPROTEIN"/>
    <property type="match status" value="1"/>
</dbReference>
<name>A0A6J4I5Q1_9MICC</name>
<gene>
    <name evidence="2" type="ORF">AVDCRST_MAG83-1652</name>
</gene>
<sequence length="271" mass="27152">MGENMGRIGARVSALLTVGVLLSGCGVLGPGPGAEAEGSPAESVASPDPTRPVSADPEPTVPASTAPAKPPAAPEVLPPAELEARVAGLLDAQGRPFTPVPPDQQAAGMDLVKMGLDAAVIEPAACAEMANKSLQQIPEDAAAAAGIGIPDPAGSITVVSLASNDNPDLLAQSLDINTSGCTEFTMTIEGQTVSVTMEELPIDPVGGETVSFLMAQALPTGQTMYIIGVMAREGATVASAQQIGTTEPDLVTQDELGRLAGELLTGKPVSG</sequence>
<protein>
    <recommendedName>
        <fullName evidence="3">DUF5642 domain-containing protein</fullName>
    </recommendedName>
</protein>
<evidence type="ECO:0000313" key="2">
    <source>
        <dbReference type="EMBL" id="CAA9240984.1"/>
    </source>
</evidence>
<evidence type="ECO:0008006" key="3">
    <source>
        <dbReference type="Google" id="ProtNLM"/>
    </source>
</evidence>
<feature type="region of interest" description="Disordered" evidence="1">
    <location>
        <begin position="32"/>
        <end position="75"/>
    </location>
</feature>
<accession>A0A6J4I5Q1</accession>
<evidence type="ECO:0000256" key="1">
    <source>
        <dbReference type="SAM" id="MobiDB-lite"/>
    </source>
</evidence>
<organism evidence="2">
    <name type="scientific">uncultured Arthrobacter sp</name>
    <dbReference type="NCBI Taxonomy" id="114050"/>
    <lineage>
        <taxon>Bacteria</taxon>
        <taxon>Bacillati</taxon>
        <taxon>Actinomycetota</taxon>
        <taxon>Actinomycetes</taxon>
        <taxon>Micrococcales</taxon>
        <taxon>Micrococcaceae</taxon>
        <taxon>Arthrobacter</taxon>
        <taxon>environmental samples</taxon>
    </lineage>
</organism>
<dbReference type="EMBL" id="CADCTE010000095">
    <property type="protein sequence ID" value="CAA9240984.1"/>
    <property type="molecule type" value="Genomic_DNA"/>
</dbReference>
<proteinExistence type="predicted"/>